<proteinExistence type="predicted"/>
<dbReference type="AlphaFoldDB" id="A0A4R2GLD2"/>
<dbReference type="Proteomes" id="UP000295221">
    <property type="component" value="Unassembled WGS sequence"/>
</dbReference>
<keyword evidence="3" id="KW-1185">Reference proteome</keyword>
<comment type="caution">
    <text evidence="2">The sequence shown here is derived from an EMBL/GenBank/DDBJ whole genome shotgun (WGS) entry which is preliminary data.</text>
</comment>
<protein>
    <submittedName>
        <fullName evidence="2">Putative nucleic acid-binding protein</fullName>
    </submittedName>
</protein>
<dbReference type="Gene3D" id="3.40.50.1010">
    <property type="entry name" value="5'-nuclease"/>
    <property type="match status" value="1"/>
</dbReference>
<dbReference type="InterPro" id="IPR002716">
    <property type="entry name" value="PIN_dom"/>
</dbReference>
<dbReference type="EMBL" id="SLWK01000003">
    <property type="protein sequence ID" value="TCO09118.1"/>
    <property type="molecule type" value="Genomic_DNA"/>
</dbReference>
<feature type="domain" description="PIN" evidence="1">
    <location>
        <begin position="3"/>
        <end position="117"/>
    </location>
</feature>
<sequence length="141" mass="16002">MDKVLIDTDVILDFFFDRQPFAEYASQVLGLCESNQIKGYVTPVIYSNVYYLLRQTAKHDKVIENLKQLLVITDVLLMDKEVVVNALNSGFKDFEDGLQNFAAMKNGDIDVILTRNLKDFSKSKIGVLTPESYIKSIIASR</sequence>
<gene>
    <name evidence="2" type="ORF">EV194_10329</name>
</gene>
<accession>A0A4R2GLD2</accession>
<dbReference type="RefSeq" id="WP_132432900.1">
    <property type="nucleotide sequence ID" value="NZ_SLWK01000003.1"/>
</dbReference>
<evidence type="ECO:0000313" key="2">
    <source>
        <dbReference type="EMBL" id="TCO09118.1"/>
    </source>
</evidence>
<dbReference type="SUPFAM" id="SSF88723">
    <property type="entry name" value="PIN domain-like"/>
    <property type="match status" value="1"/>
</dbReference>
<reference evidence="2 3" key="1">
    <citation type="submission" date="2019-03" db="EMBL/GenBank/DDBJ databases">
        <title>Genomic Encyclopedia of Type Strains, Phase IV (KMG-IV): sequencing the most valuable type-strain genomes for metagenomic binning, comparative biology and taxonomic classification.</title>
        <authorList>
            <person name="Goeker M."/>
        </authorList>
    </citation>
    <scope>NUCLEOTIDE SEQUENCE [LARGE SCALE GENOMIC DNA]</scope>
    <source>
        <strain evidence="2 3">DSM 24179</strain>
    </source>
</reference>
<evidence type="ECO:0000313" key="3">
    <source>
        <dbReference type="Proteomes" id="UP000295221"/>
    </source>
</evidence>
<dbReference type="Pfam" id="PF13470">
    <property type="entry name" value="PIN_3"/>
    <property type="match status" value="1"/>
</dbReference>
<name>A0A4R2GLD2_9BACT</name>
<organism evidence="2 3">
    <name type="scientific">Natronoflexus pectinivorans</name>
    <dbReference type="NCBI Taxonomy" id="682526"/>
    <lineage>
        <taxon>Bacteria</taxon>
        <taxon>Pseudomonadati</taxon>
        <taxon>Bacteroidota</taxon>
        <taxon>Bacteroidia</taxon>
        <taxon>Marinilabiliales</taxon>
        <taxon>Marinilabiliaceae</taxon>
        <taxon>Natronoflexus</taxon>
    </lineage>
</organism>
<evidence type="ECO:0000259" key="1">
    <source>
        <dbReference type="Pfam" id="PF13470"/>
    </source>
</evidence>
<dbReference type="InterPro" id="IPR029060">
    <property type="entry name" value="PIN-like_dom_sf"/>
</dbReference>
<dbReference type="OrthoDB" id="1148871at2"/>